<evidence type="ECO:0000256" key="2">
    <source>
        <dbReference type="ARBA" id="ARBA00022475"/>
    </source>
</evidence>
<evidence type="ECO:0000313" key="7">
    <source>
        <dbReference type="EMBL" id="HDN84777.1"/>
    </source>
</evidence>
<evidence type="ECO:0008006" key="10">
    <source>
        <dbReference type="Google" id="ProtNLM"/>
    </source>
</evidence>
<dbReference type="GO" id="GO:0044781">
    <property type="term" value="P:bacterial-type flagellum organization"/>
    <property type="evidence" value="ECO:0007669"/>
    <property type="project" value="InterPro"/>
</dbReference>
<proteinExistence type="predicted"/>
<gene>
    <name evidence="8" type="ORF">DRI96_00750</name>
    <name evidence="7" type="ORF">ENG47_03360</name>
</gene>
<evidence type="ECO:0000256" key="3">
    <source>
        <dbReference type="ARBA" id="ARBA00022692"/>
    </source>
</evidence>
<evidence type="ECO:0000256" key="1">
    <source>
        <dbReference type="ARBA" id="ARBA00004236"/>
    </source>
</evidence>
<accession>A0A662DKR5</accession>
<dbReference type="Proteomes" id="UP000885660">
    <property type="component" value="Unassembled WGS sequence"/>
</dbReference>
<dbReference type="InterPro" id="IPR022781">
    <property type="entry name" value="Flagellar_biosynth_FliO"/>
</dbReference>
<dbReference type="AlphaFoldDB" id="A0A662DKR5"/>
<evidence type="ECO:0000313" key="8">
    <source>
        <dbReference type="EMBL" id="RLE14891.1"/>
    </source>
</evidence>
<evidence type="ECO:0000256" key="4">
    <source>
        <dbReference type="ARBA" id="ARBA00022989"/>
    </source>
</evidence>
<name>A0A662DKR5_UNCAE</name>
<keyword evidence="2" id="KW-1003">Cell membrane</keyword>
<keyword evidence="4 6" id="KW-1133">Transmembrane helix</keyword>
<dbReference type="Proteomes" id="UP000267654">
    <property type="component" value="Unassembled WGS sequence"/>
</dbReference>
<keyword evidence="3 6" id="KW-0812">Transmembrane</keyword>
<comment type="subcellular location">
    <subcellularLocation>
        <location evidence="1">Cell membrane</location>
    </subcellularLocation>
</comment>
<dbReference type="EMBL" id="QMQB01000018">
    <property type="protein sequence ID" value="RLE14891.1"/>
    <property type="molecule type" value="Genomic_DNA"/>
</dbReference>
<sequence length="139" mass="15507">MSSAPSLLSTSIRAIFSLIAVIGLIYFFMYFLRKFSLLQGKISSRKNSIVEIVGKLSISPKKTIYLIRVGEKILVVGVNGGFHLLLTIEDEKMLKSIQENITPQLSSGALSHNFKKLLFSASKKINWVFSQQLGEAKEK</sequence>
<organism evidence="8 9">
    <name type="scientific">Aerophobetes bacterium</name>
    <dbReference type="NCBI Taxonomy" id="2030807"/>
    <lineage>
        <taxon>Bacteria</taxon>
        <taxon>Candidatus Aerophobota</taxon>
    </lineage>
</organism>
<reference evidence="8 9" key="1">
    <citation type="submission" date="2018-06" db="EMBL/GenBank/DDBJ databases">
        <title>Extensive metabolic versatility and redundancy in microbially diverse, dynamic hydrothermal sediments.</title>
        <authorList>
            <person name="Dombrowski N."/>
            <person name="Teske A."/>
            <person name="Baker B.J."/>
        </authorList>
    </citation>
    <scope>NUCLEOTIDE SEQUENCE [LARGE SCALE GENOMIC DNA]</scope>
    <source>
        <strain evidence="8">B19_G9</strain>
    </source>
</reference>
<reference evidence="7" key="2">
    <citation type="journal article" date="2020" name="mSystems">
        <title>Genome- and Community-Level Interaction Insights into Carbon Utilization and Element Cycling Functions of Hydrothermarchaeota in Hydrothermal Sediment.</title>
        <authorList>
            <person name="Zhou Z."/>
            <person name="Liu Y."/>
            <person name="Xu W."/>
            <person name="Pan J."/>
            <person name="Luo Z.H."/>
            <person name="Li M."/>
        </authorList>
    </citation>
    <scope>NUCLEOTIDE SEQUENCE [LARGE SCALE GENOMIC DNA]</scope>
    <source>
        <strain evidence="7">HyVt-219</strain>
    </source>
</reference>
<evidence type="ECO:0000313" key="9">
    <source>
        <dbReference type="Proteomes" id="UP000267654"/>
    </source>
</evidence>
<protein>
    <recommendedName>
        <fullName evidence="10">Flagellar protein</fullName>
    </recommendedName>
</protein>
<dbReference type="EMBL" id="DRBC01000197">
    <property type="protein sequence ID" value="HDN84777.1"/>
    <property type="molecule type" value="Genomic_DNA"/>
</dbReference>
<comment type="caution">
    <text evidence="8">The sequence shown here is derived from an EMBL/GenBank/DDBJ whole genome shotgun (WGS) entry which is preliminary data.</text>
</comment>
<dbReference type="Pfam" id="PF04347">
    <property type="entry name" value="FliO"/>
    <property type="match status" value="1"/>
</dbReference>
<evidence type="ECO:0000256" key="5">
    <source>
        <dbReference type="ARBA" id="ARBA00023136"/>
    </source>
</evidence>
<evidence type="ECO:0000256" key="6">
    <source>
        <dbReference type="SAM" id="Phobius"/>
    </source>
</evidence>
<feature type="transmembrane region" description="Helical" evidence="6">
    <location>
        <begin position="12"/>
        <end position="32"/>
    </location>
</feature>
<keyword evidence="5 6" id="KW-0472">Membrane</keyword>
<dbReference type="GO" id="GO:0016020">
    <property type="term" value="C:membrane"/>
    <property type="evidence" value="ECO:0007669"/>
    <property type="project" value="InterPro"/>
</dbReference>